<sequence>MTTFAVTNSGQVLDSVNYLLSNLSTGNVTGNITVPDGTLVANVATGQITATGNVSTGSNAFSYLNQWVNLRYANNATGSSGFSTLPTNSQYFGVYNSNIATPSSNPTEYVWRQVAGGFGTTKTIYYSSIGGRQVQFAASNVAPSSNFVISVANVAIDLDVITTAAGLPGERGPVVMSYVLTTADPTTASSSTLTGWFSSPRTNSVAPIGTGLSPVVGDTALFTYTVNPLSQDSINAAYEYNGSVWVSVVPQVVSGNAVVDNTLNGTAVIGNTLPGNTIVVGTVTGDRITVGTLTGNLIAANTITGNLITVGTLTGNLIAANTITGNNISANTITGTNIVGNTITGDLIAANTISANSIQTNSITSTQISSSYIYAGNIVSFGATLGNISSPGYWLQYNTGNARFGGNVSIGANLNVAGLITTGNLIANTVNTTQVVPAAVSSGSQVQSSVDFVTAPAGINLIYYEPTSNWANVTTTLNNQDVYIYGQTLESLFLTVTSTVTSLDFYISLYRRNPTGTIVTPIKTFQIAYGSLTPGSYVTGRTDNWVGYLDTLPTPGTWSYFFGFYWTRSGGGATMTNITIGERNIVLQTLKR</sequence>
<gene>
    <name evidence="1" type="ORF">UFOVP841_3</name>
</gene>
<reference evidence="1" key="1">
    <citation type="submission" date="2020-04" db="EMBL/GenBank/DDBJ databases">
        <authorList>
            <person name="Chiriac C."/>
            <person name="Salcher M."/>
            <person name="Ghai R."/>
            <person name="Kavagutti S V."/>
        </authorList>
    </citation>
    <scope>NUCLEOTIDE SEQUENCE</scope>
</reference>
<name>A0A6J5P250_9CAUD</name>
<accession>A0A6J5P250</accession>
<evidence type="ECO:0000313" key="1">
    <source>
        <dbReference type="EMBL" id="CAB4165889.1"/>
    </source>
</evidence>
<dbReference type="EMBL" id="LR796784">
    <property type="protein sequence ID" value="CAB4165889.1"/>
    <property type="molecule type" value="Genomic_DNA"/>
</dbReference>
<organism evidence="1">
    <name type="scientific">uncultured Caudovirales phage</name>
    <dbReference type="NCBI Taxonomy" id="2100421"/>
    <lineage>
        <taxon>Viruses</taxon>
        <taxon>Duplodnaviria</taxon>
        <taxon>Heunggongvirae</taxon>
        <taxon>Uroviricota</taxon>
        <taxon>Caudoviricetes</taxon>
        <taxon>Peduoviridae</taxon>
        <taxon>Maltschvirus</taxon>
        <taxon>Maltschvirus maltsch</taxon>
    </lineage>
</organism>
<protein>
    <submittedName>
        <fullName evidence="1">Uncharacterized protein</fullName>
    </submittedName>
</protein>
<proteinExistence type="predicted"/>